<feature type="non-terminal residue" evidence="1">
    <location>
        <position position="108"/>
    </location>
</feature>
<proteinExistence type="predicted"/>
<sequence length="108" mass="11191">MPQDSAVHSASLSVCPRSLLGIPSVLSPSLAHSMDVASTVDTKRDGTNGGDRKCACGGGEEELVWALSASLRSRASELAPSGHSGARYTVWVCRQTGEGYINLAESDG</sequence>
<organism evidence="1 2">
    <name type="scientific">Exidia glandulosa HHB12029</name>
    <dbReference type="NCBI Taxonomy" id="1314781"/>
    <lineage>
        <taxon>Eukaryota</taxon>
        <taxon>Fungi</taxon>
        <taxon>Dikarya</taxon>
        <taxon>Basidiomycota</taxon>
        <taxon>Agaricomycotina</taxon>
        <taxon>Agaricomycetes</taxon>
        <taxon>Auriculariales</taxon>
        <taxon>Exidiaceae</taxon>
        <taxon>Exidia</taxon>
    </lineage>
</organism>
<name>A0A166MHJ7_EXIGL</name>
<accession>A0A166MHJ7</accession>
<protein>
    <submittedName>
        <fullName evidence="1">Uncharacterized protein</fullName>
    </submittedName>
</protein>
<keyword evidence="2" id="KW-1185">Reference proteome</keyword>
<reference evidence="1 2" key="1">
    <citation type="journal article" date="2016" name="Mol. Biol. Evol.">
        <title>Comparative Genomics of Early-Diverging Mushroom-Forming Fungi Provides Insights into the Origins of Lignocellulose Decay Capabilities.</title>
        <authorList>
            <person name="Nagy L.G."/>
            <person name="Riley R."/>
            <person name="Tritt A."/>
            <person name="Adam C."/>
            <person name="Daum C."/>
            <person name="Floudas D."/>
            <person name="Sun H."/>
            <person name="Yadav J.S."/>
            <person name="Pangilinan J."/>
            <person name="Larsson K.H."/>
            <person name="Matsuura K."/>
            <person name="Barry K."/>
            <person name="Labutti K."/>
            <person name="Kuo R."/>
            <person name="Ohm R.A."/>
            <person name="Bhattacharya S.S."/>
            <person name="Shirouzu T."/>
            <person name="Yoshinaga Y."/>
            <person name="Martin F.M."/>
            <person name="Grigoriev I.V."/>
            <person name="Hibbett D.S."/>
        </authorList>
    </citation>
    <scope>NUCLEOTIDE SEQUENCE [LARGE SCALE GENOMIC DNA]</scope>
    <source>
        <strain evidence="1 2">HHB12029</strain>
    </source>
</reference>
<evidence type="ECO:0000313" key="2">
    <source>
        <dbReference type="Proteomes" id="UP000077266"/>
    </source>
</evidence>
<dbReference type="Proteomes" id="UP000077266">
    <property type="component" value="Unassembled WGS sequence"/>
</dbReference>
<dbReference type="AlphaFoldDB" id="A0A166MHJ7"/>
<evidence type="ECO:0000313" key="1">
    <source>
        <dbReference type="EMBL" id="KZV78038.1"/>
    </source>
</evidence>
<dbReference type="InParanoid" id="A0A166MHJ7"/>
<gene>
    <name evidence="1" type="ORF">EXIGLDRAFT_692943</name>
</gene>
<dbReference type="EMBL" id="KV427188">
    <property type="protein sequence ID" value="KZV78038.1"/>
    <property type="molecule type" value="Genomic_DNA"/>
</dbReference>